<dbReference type="NCBIfam" id="NF006850">
    <property type="entry name" value="PRK09358.1-6"/>
    <property type="match status" value="1"/>
</dbReference>
<dbReference type="InterPro" id="IPR006330">
    <property type="entry name" value="Ado/ade_deaminase"/>
</dbReference>
<dbReference type="NCBIfam" id="TIGR01430">
    <property type="entry name" value="aden_deam"/>
    <property type="match status" value="1"/>
</dbReference>
<keyword evidence="2" id="KW-0479">Metal-binding</keyword>
<feature type="domain" description="Adenosine deaminase" evidence="6">
    <location>
        <begin position="2"/>
        <end position="301"/>
    </location>
</feature>
<dbReference type="InterPro" id="IPR032466">
    <property type="entry name" value="Metal_Hydrolase"/>
</dbReference>
<comment type="cofactor">
    <cofactor evidence="1">
        <name>Zn(2+)</name>
        <dbReference type="ChEBI" id="CHEBI:29105"/>
    </cofactor>
</comment>
<accession>A0A3B0RMG2</accession>
<evidence type="ECO:0000256" key="4">
    <source>
        <dbReference type="ARBA" id="ARBA00022833"/>
    </source>
</evidence>
<dbReference type="SUPFAM" id="SSF51556">
    <property type="entry name" value="Metallo-dependent hydrolases"/>
    <property type="match status" value="1"/>
</dbReference>
<dbReference type="PANTHER" id="PTHR43114">
    <property type="entry name" value="ADENINE DEAMINASE"/>
    <property type="match status" value="1"/>
</dbReference>
<evidence type="ECO:0000256" key="1">
    <source>
        <dbReference type="ARBA" id="ARBA00001947"/>
    </source>
</evidence>
<dbReference type="GO" id="GO:0046872">
    <property type="term" value="F:metal ion binding"/>
    <property type="evidence" value="ECO:0007669"/>
    <property type="project" value="UniProtKB-KW"/>
</dbReference>
<proteinExistence type="inferred from homology"/>
<gene>
    <name evidence="7" type="ORF">MNBD_ALPHA06-681</name>
</gene>
<dbReference type="GO" id="GO:0006146">
    <property type="term" value="P:adenine catabolic process"/>
    <property type="evidence" value="ECO:0007669"/>
    <property type="project" value="InterPro"/>
</dbReference>
<dbReference type="GO" id="GO:0005829">
    <property type="term" value="C:cytosol"/>
    <property type="evidence" value="ECO:0007669"/>
    <property type="project" value="TreeGrafter"/>
</dbReference>
<name>A0A3B0RMG2_9ZZZZ</name>
<evidence type="ECO:0000256" key="5">
    <source>
        <dbReference type="ARBA" id="ARBA00023080"/>
    </source>
</evidence>
<dbReference type="Gene3D" id="3.20.20.140">
    <property type="entry name" value="Metal-dependent hydrolases"/>
    <property type="match status" value="1"/>
</dbReference>
<sequence length="308" mass="33989">EMATRNKVKLAFSSVEEIRAAYDFSNLQEFLDIYYQGMSVLLYEQDFYDLTWAYLQRAHADNVIHTEIFFDPQGHTERGVKFSDIVGGISRALADGKRELGISYKLIMCFLRHLPEADALATWQQAQPFLALIDGVGLDSSELGHPPAKFKTVFAKAKAAGLYLVAHAGEEGPPQYVTEALDILQVDRIDHGNRALEDAKLVQLLAANGTCLTVCPLSNLKLCVVDNMGAHPIRRMLDAGLLAMINSDDPSYFGGYVNANYASIIEALDLSRAEVETLLLNSFAGSFLPAPEKAEALAKLQNYLRQAQ</sequence>
<dbReference type="InterPro" id="IPR001365">
    <property type="entry name" value="A_deaminase_dom"/>
</dbReference>
<dbReference type="EC" id="3.5.4.4" evidence="7"/>
<dbReference type="GO" id="GO:0009117">
    <property type="term" value="P:nucleotide metabolic process"/>
    <property type="evidence" value="ECO:0007669"/>
    <property type="project" value="UniProtKB-KW"/>
</dbReference>
<organism evidence="7">
    <name type="scientific">hydrothermal vent metagenome</name>
    <dbReference type="NCBI Taxonomy" id="652676"/>
    <lineage>
        <taxon>unclassified sequences</taxon>
        <taxon>metagenomes</taxon>
        <taxon>ecological metagenomes</taxon>
    </lineage>
</organism>
<dbReference type="AlphaFoldDB" id="A0A3B0RMG2"/>
<reference evidence="7" key="1">
    <citation type="submission" date="2018-06" db="EMBL/GenBank/DDBJ databases">
        <authorList>
            <person name="Zhirakovskaya E."/>
        </authorList>
    </citation>
    <scope>NUCLEOTIDE SEQUENCE</scope>
</reference>
<protein>
    <submittedName>
        <fullName evidence="7">Adenosine deaminase</fullName>
        <ecNumber evidence="7">3.5.4.4</ecNumber>
    </submittedName>
</protein>
<dbReference type="Pfam" id="PF00962">
    <property type="entry name" value="A_deaminase"/>
    <property type="match status" value="1"/>
</dbReference>
<feature type="non-terminal residue" evidence="7">
    <location>
        <position position="1"/>
    </location>
</feature>
<dbReference type="GO" id="GO:0000034">
    <property type="term" value="F:adenine deaminase activity"/>
    <property type="evidence" value="ECO:0007669"/>
    <property type="project" value="InterPro"/>
</dbReference>
<evidence type="ECO:0000256" key="3">
    <source>
        <dbReference type="ARBA" id="ARBA00022801"/>
    </source>
</evidence>
<keyword evidence="5" id="KW-0546">Nucleotide metabolism</keyword>
<keyword evidence="4" id="KW-0862">Zinc</keyword>
<dbReference type="PANTHER" id="PTHR43114:SF6">
    <property type="entry name" value="ADENINE DEAMINASE"/>
    <property type="match status" value="1"/>
</dbReference>
<keyword evidence="3 7" id="KW-0378">Hydrolase</keyword>
<dbReference type="HAMAP" id="MF_01962">
    <property type="entry name" value="Adenine_deaminase"/>
    <property type="match status" value="1"/>
</dbReference>
<dbReference type="InterPro" id="IPR028892">
    <property type="entry name" value="ADE"/>
</dbReference>
<dbReference type="EMBL" id="UOEE01000187">
    <property type="protein sequence ID" value="VAV94734.1"/>
    <property type="molecule type" value="Genomic_DNA"/>
</dbReference>
<dbReference type="CDD" id="cd01320">
    <property type="entry name" value="ADA"/>
    <property type="match status" value="1"/>
</dbReference>
<evidence type="ECO:0000256" key="2">
    <source>
        <dbReference type="ARBA" id="ARBA00022723"/>
    </source>
</evidence>
<evidence type="ECO:0000259" key="6">
    <source>
        <dbReference type="Pfam" id="PF00962"/>
    </source>
</evidence>
<dbReference type="GO" id="GO:0043103">
    <property type="term" value="P:hypoxanthine salvage"/>
    <property type="evidence" value="ECO:0007669"/>
    <property type="project" value="TreeGrafter"/>
</dbReference>
<evidence type="ECO:0000313" key="7">
    <source>
        <dbReference type="EMBL" id="VAV94734.1"/>
    </source>
</evidence>